<dbReference type="Gene3D" id="1.10.287.470">
    <property type="entry name" value="Helix hairpin bin"/>
    <property type="match status" value="1"/>
</dbReference>
<dbReference type="Proteomes" id="UP000076643">
    <property type="component" value="Unassembled WGS sequence"/>
</dbReference>
<dbReference type="GO" id="GO:1990281">
    <property type="term" value="C:efflux pump complex"/>
    <property type="evidence" value="ECO:0007669"/>
    <property type="project" value="TreeGrafter"/>
</dbReference>
<comment type="caution">
    <text evidence="3">The sequence shown here is derived from an EMBL/GenBank/DDBJ whole genome shotgun (WGS) entry which is preliminary data.</text>
</comment>
<dbReference type="Gene3D" id="2.40.420.20">
    <property type="match status" value="1"/>
</dbReference>
<feature type="domain" description="Multidrug resistance protein MdtA-like C-terminal permuted SH3" evidence="2">
    <location>
        <begin position="284"/>
        <end position="338"/>
    </location>
</feature>
<keyword evidence="4" id="KW-1185">Reference proteome</keyword>
<dbReference type="Gene3D" id="2.40.50.100">
    <property type="match status" value="1"/>
</dbReference>
<accession>A0A167CF01</accession>
<comment type="similarity">
    <text evidence="1">Belongs to the membrane fusion protein (MFP) (TC 8.A.1) family.</text>
</comment>
<dbReference type="PATRIC" id="fig|1365250.3.peg.246"/>
<proteinExistence type="inferred from homology"/>
<dbReference type="InterPro" id="IPR058627">
    <property type="entry name" value="MdtA-like_C"/>
</dbReference>
<dbReference type="PANTHER" id="PTHR30469">
    <property type="entry name" value="MULTIDRUG RESISTANCE PROTEIN MDTA"/>
    <property type="match status" value="1"/>
</dbReference>
<reference evidence="3 4" key="1">
    <citation type="submission" date="2013-07" db="EMBL/GenBank/DDBJ databases">
        <title>Comparative Genomic and Metabolomic Analysis of Twelve Strains of Pseudoalteromonas luteoviolacea.</title>
        <authorList>
            <person name="Vynne N.G."/>
            <person name="Mansson M."/>
            <person name="Gram L."/>
        </authorList>
    </citation>
    <scope>NUCLEOTIDE SEQUENCE [LARGE SCALE GENOMIC DNA]</scope>
    <source>
        <strain evidence="3 4">DSM 6061</strain>
    </source>
</reference>
<evidence type="ECO:0000313" key="4">
    <source>
        <dbReference type="Proteomes" id="UP000076643"/>
    </source>
</evidence>
<dbReference type="InterPro" id="IPR006143">
    <property type="entry name" value="RND_pump_MFP"/>
</dbReference>
<evidence type="ECO:0000256" key="1">
    <source>
        <dbReference type="ARBA" id="ARBA00009477"/>
    </source>
</evidence>
<evidence type="ECO:0000313" key="3">
    <source>
        <dbReference type="EMBL" id="KZN47586.1"/>
    </source>
</evidence>
<dbReference type="NCBIfam" id="TIGR01730">
    <property type="entry name" value="RND_mfp"/>
    <property type="match status" value="1"/>
</dbReference>
<dbReference type="GO" id="GO:0015562">
    <property type="term" value="F:efflux transmembrane transporter activity"/>
    <property type="evidence" value="ECO:0007669"/>
    <property type="project" value="TreeGrafter"/>
</dbReference>
<name>A0A167CF01_9GAMM</name>
<dbReference type="Gene3D" id="2.40.30.170">
    <property type="match status" value="1"/>
</dbReference>
<dbReference type="AlphaFoldDB" id="A0A167CF01"/>
<gene>
    <name evidence="3" type="ORF">N475_06810</name>
</gene>
<dbReference type="EMBL" id="AUYB01000013">
    <property type="protein sequence ID" value="KZN47586.1"/>
    <property type="molecule type" value="Genomic_DNA"/>
</dbReference>
<protein>
    <recommendedName>
        <fullName evidence="2">Multidrug resistance protein MdtA-like C-terminal permuted SH3 domain-containing protein</fullName>
    </recommendedName>
</protein>
<dbReference type="PANTHER" id="PTHR30469:SF15">
    <property type="entry name" value="HLYD FAMILY OF SECRETION PROTEINS"/>
    <property type="match status" value="1"/>
</dbReference>
<sequence>MIQLFTSKLLSTFQPILLSTGLLWVTSSIAATKPPLVKTTAVVPWQEGVQGQLSCQVSVPQQYTVASESQAKLTYMVSSGSFVKKGDLLAEQDGFYLHQSLKAQQYELTQQSANLDYHQQEYQRLIQLGKTHVSASAINEHALSLKLAQQAVAVANNTIATLNKQISALKHYAPDDGVVTALHSNLGSFVARGEAILSFIVTNNKELHCELPLTQDQLTSQLEHKDFFLSQSVPLTLSRYSRSLNQRHQTQSLWFRTPKETPNLPIGKLVTVQWQSQLNQLTKIPVQAVTFERNSAHSWRINKHQEAEKVAIEVVQNQAHHFIVQSDLQAGEQVIVLGQSTISDGAKVKVMAADTLFAQGN</sequence>
<evidence type="ECO:0000259" key="2">
    <source>
        <dbReference type="Pfam" id="PF25967"/>
    </source>
</evidence>
<dbReference type="SUPFAM" id="SSF111369">
    <property type="entry name" value="HlyD-like secretion proteins"/>
    <property type="match status" value="1"/>
</dbReference>
<organism evidence="3 4">
    <name type="scientific">Pseudoalteromonas luteoviolacea DSM 6061</name>
    <dbReference type="NCBI Taxonomy" id="1365250"/>
    <lineage>
        <taxon>Bacteria</taxon>
        <taxon>Pseudomonadati</taxon>
        <taxon>Pseudomonadota</taxon>
        <taxon>Gammaproteobacteria</taxon>
        <taxon>Alteromonadales</taxon>
        <taxon>Pseudoalteromonadaceae</taxon>
        <taxon>Pseudoalteromonas</taxon>
    </lineage>
</organism>
<dbReference type="Pfam" id="PF25967">
    <property type="entry name" value="RND-MFP_C"/>
    <property type="match status" value="1"/>
</dbReference>